<evidence type="ECO:0000313" key="2">
    <source>
        <dbReference type="Proteomes" id="UP001156141"/>
    </source>
</evidence>
<dbReference type="Pfam" id="PF13578">
    <property type="entry name" value="Methyltransf_24"/>
    <property type="match status" value="1"/>
</dbReference>
<dbReference type="CDD" id="cd02440">
    <property type="entry name" value="AdoMet_MTases"/>
    <property type="match status" value="1"/>
</dbReference>
<keyword evidence="1" id="KW-0489">Methyltransferase</keyword>
<dbReference type="Gene3D" id="3.40.50.150">
    <property type="entry name" value="Vaccinia Virus protein VP39"/>
    <property type="match status" value="1"/>
</dbReference>
<keyword evidence="2" id="KW-1185">Reference proteome</keyword>
<accession>A0ABS9RE81</accession>
<comment type="caution">
    <text evidence="1">The sequence shown here is derived from an EMBL/GenBank/DDBJ whole genome shotgun (WGS) entry which is preliminary data.</text>
</comment>
<dbReference type="InterPro" id="IPR029063">
    <property type="entry name" value="SAM-dependent_MTases_sf"/>
</dbReference>
<evidence type="ECO:0000313" key="1">
    <source>
        <dbReference type="EMBL" id="MCH4551259.1"/>
    </source>
</evidence>
<name>A0ABS9RE81_9FLAO</name>
<dbReference type="GO" id="GO:0008168">
    <property type="term" value="F:methyltransferase activity"/>
    <property type="evidence" value="ECO:0007669"/>
    <property type="project" value="UniProtKB-KW"/>
</dbReference>
<proteinExistence type="predicted"/>
<sequence>MKYQVSQYLKFLIRSSNQHGVHSPFVYNLVTKCFYDRKTYPVYKIITAYKKALTNNKESITITDLGAGSLTTNQNTRPIRSIAKHSGTSLKRAKLLYRLVNYLECLSVLELGTSLGIGTHALALGENSKITTVEGCPNIYNFTKENLKSFTNTTLIHSDFSSAIENLKSNAYDLVFFDGHHTKQPTLAYFEALLESTHNDSVFIFDDIYWSEDMTEAWETIKQHPKVKVTIDTFYWGFVFFRKEQEKEHFTIRV</sequence>
<dbReference type="Proteomes" id="UP001156141">
    <property type="component" value="Unassembled WGS sequence"/>
</dbReference>
<protein>
    <submittedName>
        <fullName evidence="1">Class I SAM-dependent methyltransferase</fullName>
    </submittedName>
</protein>
<dbReference type="EMBL" id="JAKVQD010000001">
    <property type="protein sequence ID" value="MCH4551259.1"/>
    <property type="molecule type" value="Genomic_DNA"/>
</dbReference>
<reference evidence="1" key="1">
    <citation type="submission" date="2022-02" db="EMBL/GenBank/DDBJ databases">
        <title>Aestuariibaculum sp., a marine bacterium isolated from sediment in Guangxi.</title>
        <authorList>
            <person name="Ying J."/>
        </authorList>
    </citation>
    <scope>NUCLEOTIDE SEQUENCE</scope>
    <source>
        <strain evidence="1">L182</strain>
    </source>
</reference>
<dbReference type="RefSeq" id="WP_240571554.1">
    <property type="nucleotide sequence ID" value="NZ_CP136709.1"/>
</dbReference>
<dbReference type="SUPFAM" id="SSF53335">
    <property type="entry name" value="S-adenosyl-L-methionine-dependent methyltransferases"/>
    <property type="match status" value="1"/>
</dbReference>
<keyword evidence="1" id="KW-0808">Transferase</keyword>
<dbReference type="GO" id="GO:0032259">
    <property type="term" value="P:methylation"/>
    <property type="evidence" value="ECO:0007669"/>
    <property type="project" value="UniProtKB-KW"/>
</dbReference>
<gene>
    <name evidence="1" type="ORF">MKW35_01370</name>
</gene>
<organism evidence="1 2">
    <name type="scientific">Aestuariibaculum lutulentum</name>
    <dbReference type="NCBI Taxonomy" id="2920935"/>
    <lineage>
        <taxon>Bacteria</taxon>
        <taxon>Pseudomonadati</taxon>
        <taxon>Bacteroidota</taxon>
        <taxon>Flavobacteriia</taxon>
        <taxon>Flavobacteriales</taxon>
        <taxon>Flavobacteriaceae</taxon>
    </lineage>
</organism>